<keyword evidence="2" id="KW-1185">Reference proteome</keyword>
<name>A0ABR2EPJ8_9ROSI</name>
<protein>
    <submittedName>
        <fullName evidence="1">Uncharacterized protein</fullName>
    </submittedName>
</protein>
<dbReference type="Proteomes" id="UP001472677">
    <property type="component" value="Unassembled WGS sequence"/>
</dbReference>
<reference evidence="1 2" key="1">
    <citation type="journal article" date="2024" name="G3 (Bethesda)">
        <title>Genome assembly of Hibiscus sabdariffa L. provides insights into metabolisms of medicinal natural products.</title>
        <authorList>
            <person name="Kim T."/>
        </authorList>
    </citation>
    <scope>NUCLEOTIDE SEQUENCE [LARGE SCALE GENOMIC DNA]</scope>
    <source>
        <strain evidence="1">TK-2024</strain>
        <tissue evidence="1">Old leaves</tissue>
    </source>
</reference>
<comment type="caution">
    <text evidence="1">The sequence shown here is derived from an EMBL/GenBank/DDBJ whole genome shotgun (WGS) entry which is preliminary data.</text>
</comment>
<evidence type="ECO:0000313" key="2">
    <source>
        <dbReference type="Proteomes" id="UP001472677"/>
    </source>
</evidence>
<dbReference type="EMBL" id="JBBPBM010000011">
    <property type="protein sequence ID" value="KAK8563935.1"/>
    <property type="molecule type" value="Genomic_DNA"/>
</dbReference>
<sequence>MLSLSTTTAAVIASGSIPVSQSRQSPRLLLLFHFLGQVSTTQRHKCPQLGAGDVMKVLIEGELDVARWEVVMRVKLKGDDEETGQWRGGKNGLEAT</sequence>
<evidence type="ECO:0000313" key="1">
    <source>
        <dbReference type="EMBL" id="KAK8563935.1"/>
    </source>
</evidence>
<organism evidence="1 2">
    <name type="scientific">Hibiscus sabdariffa</name>
    <name type="common">roselle</name>
    <dbReference type="NCBI Taxonomy" id="183260"/>
    <lineage>
        <taxon>Eukaryota</taxon>
        <taxon>Viridiplantae</taxon>
        <taxon>Streptophyta</taxon>
        <taxon>Embryophyta</taxon>
        <taxon>Tracheophyta</taxon>
        <taxon>Spermatophyta</taxon>
        <taxon>Magnoliopsida</taxon>
        <taxon>eudicotyledons</taxon>
        <taxon>Gunneridae</taxon>
        <taxon>Pentapetalae</taxon>
        <taxon>rosids</taxon>
        <taxon>malvids</taxon>
        <taxon>Malvales</taxon>
        <taxon>Malvaceae</taxon>
        <taxon>Malvoideae</taxon>
        <taxon>Hibiscus</taxon>
    </lineage>
</organism>
<accession>A0ABR2EPJ8</accession>
<proteinExistence type="predicted"/>
<gene>
    <name evidence="1" type="ORF">V6N12_036070</name>
</gene>